<name>A0A1J0GLH4_9CLOT</name>
<dbReference type="PANTHER" id="PTHR33525:SF4">
    <property type="entry name" value="CYCLIC DI-GMP PHOSPHODIESTERASE CDGJ"/>
    <property type="match status" value="1"/>
</dbReference>
<dbReference type="RefSeq" id="WP_071614542.1">
    <property type="nucleotide sequence ID" value="NZ_CP015756.1"/>
</dbReference>
<evidence type="ECO:0000313" key="4">
    <source>
        <dbReference type="Proteomes" id="UP000182569"/>
    </source>
</evidence>
<dbReference type="InterPro" id="IPR014408">
    <property type="entry name" value="dGMP_Pdiesterase_EAL/HD-GYP"/>
</dbReference>
<dbReference type="PANTHER" id="PTHR33525">
    <property type="match status" value="1"/>
</dbReference>
<keyword evidence="4" id="KW-1185">Reference proteome</keyword>
<dbReference type="SUPFAM" id="SSF141868">
    <property type="entry name" value="EAL domain-like"/>
    <property type="match status" value="1"/>
</dbReference>
<evidence type="ECO:0000259" key="2">
    <source>
        <dbReference type="PROSITE" id="PS51833"/>
    </source>
</evidence>
<dbReference type="STRING" id="1552.A7L45_20405"/>
<dbReference type="Gene3D" id="3.20.20.450">
    <property type="entry name" value="EAL domain"/>
    <property type="match status" value="1"/>
</dbReference>
<protein>
    <submittedName>
        <fullName evidence="3">Histidine kinase</fullName>
    </submittedName>
</protein>
<accession>A0A1J0GLH4</accession>
<dbReference type="InterPro" id="IPR052340">
    <property type="entry name" value="RNase_Y/CdgJ"/>
</dbReference>
<organism evidence="3 4">
    <name type="scientific">Clostridium estertheticum subsp. estertheticum</name>
    <dbReference type="NCBI Taxonomy" id="1552"/>
    <lineage>
        <taxon>Bacteria</taxon>
        <taxon>Bacillati</taxon>
        <taxon>Bacillota</taxon>
        <taxon>Clostridia</taxon>
        <taxon>Eubacteriales</taxon>
        <taxon>Clostridiaceae</taxon>
        <taxon>Clostridium</taxon>
    </lineage>
</organism>
<dbReference type="SUPFAM" id="SSF109604">
    <property type="entry name" value="HD-domain/PDEase-like"/>
    <property type="match status" value="1"/>
</dbReference>
<evidence type="ECO:0000259" key="1">
    <source>
        <dbReference type="PROSITE" id="PS50883"/>
    </source>
</evidence>
<dbReference type="GO" id="GO:0016301">
    <property type="term" value="F:kinase activity"/>
    <property type="evidence" value="ECO:0007669"/>
    <property type="project" value="UniProtKB-KW"/>
</dbReference>
<sequence length="400" mass="46251">MDVFLARQPILDKFNKLLGYELLFRDSGKNIYQAEDGDKATVEVIKNCFVNIGIQEVTGGKKAFINFTENILKSDIFMVLPPKTVIIEILEDIEPTEEIVELCKNLKKQGYLIALDDFVYSSKYIKLIEVADIIKVDFKITKGYERRKVIEQVNSTHINFIAEKVETMEEFNEAVSFGYSYFQGYYFSRPLMVSGKRISENKIVYMKLLQEINSCSFDIDKIEELIKKDVSLSFKLLKLINSANYVFRSKIKSIKQALTLLGEKEIKKWLYLIVFKTMGEDKPEIIVIESLTRARFSELISCKVRKGANSFNAYMIGLFSMVDLLLDVPLEQILEELLLPIEVKGALEGCSNNDCRKLLDLIINYEEGKWDEVSKISKQLELDERWLPDAYYEAIFYANE</sequence>
<dbReference type="PROSITE" id="PS50883">
    <property type="entry name" value="EAL"/>
    <property type="match status" value="1"/>
</dbReference>
<dbReference type="PROSITE" id="PS51833">
    <property type="entry name" value="HDOD"/>
    <property type="match status" value="1"/>
</dbReference>
<dbReference type="OrthoDB" id="9804751at2"/>
<dbReference type="InterPro" id="IPR035919">
    <property type="entry name" value="EAL_sf"/>
</dbReference>
<feature type="domain" description="EAL" evidence="1">
    <location>
        <begin position="1"/>
        <end position="204"/>
    </location>
</feature>
<keyword evidence="3" id="KW-0808">Transferase</keyword>
<dbReference type="InterPro" id="IPR001633">
    <property type="entry name" value="EAL_dom"/>
</dbReference>
<dbReference type="PIRSF" id="PIRSF003180">
    <property type="entry name" value="DiGMPpdiest_YuxH"/>
    <property type="match status" value="1"/>
</dbReference>
<dbReference type="KEGG" id="ceu:A7L45_20405"/>
<feature type="domain" description="HDOD" evidence="2">
    <location>
        <begin position="198"/>
        <end position="386"/>
    </location>
</feature>
<keyword evidence="3" id="KW-0418">Kinase</keyword>
<dbReference type="EMBL" id="CP015756">
    <property type="protein sequence ID" value="APC42250.1"/>
    <property type="molecule type" value="Genomic_DNA"/>
</dbReference>
<gene>
    <name evidence="3" type="ORF">A7L45_20405</name>
</gene>
<evidence type="ECO:0000313" key="3">
    <source>
        <dbReference type="EMBL" id="APC42250.1"/>
    </source>
</evidence>
<dbReference type="Gene3D" id="1.10.3210.10">
    <property type="entry name" value="Hypothetical protein af1432"/>
    <property type="match status" value="1"/>
</dbReference>
<reference evidence="4" key="1">
    <citation type="journal article" date="2016" name="Front. Microbiol.">
        <title>Complete Genome Sequence of Clostridium estertheticum DSM 8809, a Microbe Identified in Spoiled Vacuum Packed Beef.</title>
        <authorList>
            <person name="Yu Z."/>
            <person name="Gunn L."/>
            <person name="Brennan E."/>
            <person name="Reid R."/>
            <person name="Wall P.G."/>
            <person name="Gaora O.P."/>
            <person name="Hurley D."/>
            <person name="Bolton D."/>
            <person name="Fanning S."/>
        </authorList>
    </citation>
    <scope>NUCLEOTIDE SEQUENCE [LARGE SCALE GENOMIC DNA]</scope>
    <source>
        <strain evidence="4">DSM 8809</strain>
    </source>
</reference>
<dbReference type="Proteomes" id="UP000182569">
    <property type="component" value="Chromosome"/>
</dbReference>
<dbReference type="InterPro" id="IPR013976">
    <property type="entry name" value="HDOD"/>
</dbReference>
<dbReference type="SMART" id="SM00052">
    <property type="entry name" value="EAL"/>
    <property type="match status" value="1"/>
</dbReference>
<dbReference type="Pfam" id="PF08668">
    <property type="entry name" value="HDOD"/>
    <property type="match status" value="1"/>
</dbReference>
<dbReference type="AlphaFoldDB" id="A0A1J0GLH4"/>
<proteinExistence type="predicted"/>
<dbReference type="Pfam" id="PF00563">
    <property type="entry name" value="EAL"/>
    <property type="match status" value="1"/>
</dbReference>